<comment type="caution">
    <text evidence="1">The sequence shown here is derived from an EMBL/GenBank/DDBJ whole genome shotgun (WGS) entry which is preliminary data.</text>
</comment>
<sequence>MYGGPYDVDSHGFKMRVAMEMGSLGKFLTGFPEAEEAMLAFPPPNRETDPLMWELQGYVVLRALPRLLAKHQGLPVRPIVILETGAGRGGLTLHLDNYLKETGSAGKYAMHATDNKSWDVRDALILVEALDYKAALAKYQPDIVLTSWLPEGDWTPDYRATASVQEYLLIGEPFDGCCGGWDAHDWEEPRHDAATGWTLPAEGQQLVDGFRIAHLEKVSEQQLCRTDNICPWLPFNDRHSQTFAFYRVTT</sequence>
<proteinExistence type="predicted"/>
<keyword evidence="2" id="KW-1185">Reference proteome</keyword>
<accession>A0AAW1P4Q9</accession>
<dbReference type="EMBL" id="JALJOR010000017">
    <property type="protein sequence ID" value="KAK9804711.1"/>
    <property type="molecule type" value="Genomic_DNA"/>
</dbReference>
<reference evidence="1 2" key="1">
    <citation type="journal article" date="2024" name="Nat. Commun.">
        <title>Phylogenomics reveals the evolutionary origins of lichenization in chlorophyte algae.</title>
        <authorList>
            <person name="Puginier C."/>
            <person name="Libourel C."/>
            <person name="Otte J."/>
            <person name="Skaloud P."/>
            <person name="Haon M."/>
            <person name="Grisel S."/>
            <person name="Petersen M."/>
            <person name="Berrin J.G."/>
            <person name="Delaux P.M."/>
            <person name="Dal Grande F."/>
            <person name="Keller J."/>
        </authorList>
    </citation>
    <scope>NUCLEOTIDE SEQUENCE [LARGE SCALE GENOMIC DNA]</scope>
    <source>
        <strain evidence="1 2">SAG 2043</strain>
    </source>
</reference>
<dbReference type="Proteomes" id="UP001489004">
    <property type="component" value="Unassembled WGS sequence"/>
</dbReference>
<name>A0AAW1P4Q9_9CHLO</name>
<gene>
    <name evidence="1" type="ORF">WJX72_001354</name>
</gene>
<evidence type="ECO:0000313" key="2">
    <source>
        <dbReference type="Proteomes" id="UP001489004"/>
    </source>
</evidence>
<organism evidence="1 2">
    <name type="scientific">[Myrmecia] bisecta</name>
    <dbReference type="NCBI Taxonomy" id="41462"/>
    <lineage>
        <taxon>Eukaryota</taxon>
        <taxon>Viridiplantae</taxon>
        <taxon>Chlorophyta</taxon>
        <taxon>core chlorophytes</taxon>
        <taxon>Trebouxiophyceae</taxon>
        <taxon>Trebouxiales</taxon>
        <taxon>Trebouxiaceae</taxon>
        <taxon>Myrmecia</taxon>
    </lineage>
</organism>
<protein>
    <submittedName>
        <fullName evidence="1">Uncharacterized protein</fullName>
    </submittedName>
</protein>
<dbReference type="AlphaFoldDB" id="A0AAW1P4Q9"/>
<evidence type="ECO:0000313" key="1">
    <source>
        <dbReference type="EMBL" id="KAK9804711.1"/>
    </source>
</evidence>